<protein>
    <submittedName>
        <fullName evidence="1">Uncharacterized protein</fullName>
    </submittedName>
</protein>
<evidence type="ECO:0000313" key="1">
    <source>
        <dbReference type="EMBL" id="DAF94532.1"/>
    </source>
</evidence>
<proteinExistence type="predicted"/>
<name>A0A8S5UJC3_9CAUD</name>
<sequence>MRTLAKNKIPYWYALYEGTEKLLDESGRYTGEQNVKYSSPVKAYGNISAAKGDAFAAQFGTFADYDNVLCVEDTPIDENSVLWVGIEPPNPYNYRARRISRSLNSVSVAIKKVDVDE</sequence>
<accession>A0A8S5UJC3</accession>
<dbReference type="EMBL" id="BK016093">
    <property type="protein sequence ID" value="DAF94532.1"/>
    <property type="molecule type" value="Genomic_DNA"/>
</dbReference>
<organism evidence="1">
    <name type="scientific">Siphoviridae sp. ctTDf8</name>
    <dbReference type="NCBI Taxonomy" id="2825517"/>
    <lineage>
        <taxon>Viruses</taxon>
        <taxon>Duplodnaviria</taxon>
        <taxon>Heunggongvirae</taxon>
        <taxon>Uroviricota</taxon>
        <taxon>Caudoviricetes</taxon>
    </lineage>
</organism>
<reference evidence="1" key="1">
    <citation type="journal article" date="2021" name="Proc. Natl. Acad. Sci. U.S.A.">
        <title>A Catalog of Tens of Thousands of Viruses from Human Metagenomes Reveals Hidden Associations with Chronic Diseases.</title>
        <authorList>
            <person name="Tisza M.J."/>
            <person name="Buck C.B."/>
        </authorList>
    </citation>
    <scope>NUCLEOTIDE SEQUENCE</scope>
    <source>
        <strain evidence="1">CtTDf8</strain>
    </source>
</reference>